<dbReference type="AlphaFoldDB" id="A0A699ZVQ2"/>
<protein>
    <submittedName>
        <fullName evidence="1">Uncharacterized protein</fullName>
    </submittedName>
</protein>
<evidence type="ECO:0000313" key="1">
    <source>
        <dbReference type="EMBL" id="GFH26551.1"/>
    </source>
</evidence>
<evidence type="ECO:0000313" key="2">
    <source>
        <dbReference type="Proteomes" id="UP000485058"/>
    </source>
</evidence>
<gene>
    <name evidence="1" type="ORF">HaLaN_24720</name>
</gene>
<dbReference type="EMBL" id="BLLF01003165">
    <property type="protein sequence ID" value="GFH26551.1"/>
    <property type="molecule type" value="Genomic_DNA"/>
</dbReference>
<proteinExistence type="predicted"/>
<organism evidence="1 2">
    <name type="scientific">Haematococcus lacustris</name>
    <name type="common">Green alga</name>
    <name type="synonym">Haematococcus pluvialis</name>
    <dbReference type="NCBI Taxonomy" id="44745"/>
    <lineage>
        <taxon>Eukaryota</taxon>
        <taxon>Viridiplantae</taxon>
        <taxon>Chlorophyta</taxon>
        <taxon>core chlorophytes</taxon>
        <taxon>Chlorophyceae</taxon>
        <taxon>CS clade</taxon>
        <taxon>Chlamydomonadales</taxon>
        <taxon>Haematococcaceae</taxon>
        <taxon>Haematococcus</taxon>
    </lineage>
</organism>
<name>A0A699ZVQ2_HAELA</name>
<dbReference type="Proteomes" id="UP000485058">
    <property type="component" value="Unassembled WGS sequence"/>
</dbReference>
<reference evidence="1 2" key="1">
    <citation type="submission" date="2020-02" db="EMBL/GenBank/DDBJ databases">
        <title>Draft genome sequence of Haematococcus lacustris strain NIES-144.</title>
        <authorList>
            <person name="Morimoto D."/>
            <person name="Nakagawa S."/>
            <person name="Yoshida T."/>
            <person name="Sawayama S."/>
        </authorList>
    </citation>
    <scope>NUCLEOTIDE SEQUENCE [LARGE SCALE GENOMIC DNA]</scope>
    <source>
        <strain evidence="1 2">NIES-144</strain>
    </source>
</reference>
<keyword evidence="2" id="KW-1185">Reference proteome</keyword>
<accession>A0A699ZVQ2</accession>
<sequence>MGILVKIAAAPCRHVPKRVRSDIRYAAFGGERLTQLARVVSPMTDPTKAADVADWWARLKAAPAAAKLAHESLDAAITLLETVGPFLPPPSKQQCWVLGFQQSRIERDGQPAHQVVQVCAWGCCRCHQPGEAAGRML</sequence>
<comment type="caution">
    <text evidence="1">The sequence shown here is derived from an EMBL/GenBank/DDBJ whole genome shotgun (WGS) entry which is preliminary data.</text>
</comment>